<evidence type="ECO:0000256" key="3">
    <source>
        <dbReference type="ARBA" id="ARBA00022598"/>
    </source>
</evidence>
<dbReference type="EMBL" id="JBHTOP010000023">
    <property type="protein sequence ID" value="MFD1672175.1"/>
    <property type="molecule type" value="Genomic_DNA"/>
</dbReference>
<evidence type="ECO:0000256" key="1">
    <source>
        <dbReference type="ARBA" id="ARBA00008226"/>
    </source>
</evidence>
<dbReference type="Pfam" id="PF13393">
    <property type="entry name" value="tRNA-synt_His"/>
    <property type="match status" value="1"/>
</dbReference>
<keyword evidence="2 9" id="KW-0963">Cytoplasm</keyword>
<evidence type="ECO:0000313" key="11">
    <source>
        <dbReference type="EMBL" id="MFD1672175.1"/>
    </source>
</evidence>
<gene>
    <name evidence="9 11" type="primary">hisS</name>
    <name evidence="11" type="ORF">ACFQ5M_08705</name>
</gene>
<dbReference type="InterPro" id="IPR004516">
    <property type="entry name" value="HisRS/HisZ"/>
</dbReference>
<sequence>MKYQRPKGTADILPGESEKWQYVESTVRQIFNRYRFAEIRTPMFESYEVFSRSSGETSDIVTKEMYDFEDKGHRHIALRPEGTAGVVRAFVENKLYGPEHNKPYKVYYMGPMFRYERPQSGRQRQFHQIGVEAFGSDSPVVDVEVMAMAMEILKSFNIKNMKLAINTLGDPETRKAYHQALVDFLKPHFDELSEDSKVRLEKNPLRVLDSKDPKDKEIVKDAPSILDYLTEAAQQHFTTVKALLDDLGIAYDVDTTMVRGLDYYNHTIFEVMTTAEAFGNKEITVIAGGRYDGLVQELGGPEMSGFGFGMGVERLILLLDEQVTKQLQDNLDVYVVGIGDKASPVTLKLVQSLRKQGFSVDRDYLDRKPKAQFKAADRNHAAVVLTVGDDEIAQSVAQVKDMATGVQKSLPFAEITTNFKKIYDDFRQSEGE</sequence>
<dbReference type="RefSeq" id="WP_125714737.1">
    <property type="nucleotide sequence ID" value="NZ_JBHTOP010000023.1"/>
</dbReference>
<keyword evidence="4 9" id="KW-0547">Nucleotide-binding</keyword>
<dbReference type="Proteomes" id="UP001597267">
    <property type="component" value="Unassembled WGS sequence"/>
</dbReference>
<dbReference type="CDD" id="cd00859">
    <property type="entry name" value="HisRS_anticodon"/>
    <property type="match status" value="1"/>
</dbReference>
<evidence type="ECO:0000256" key="8">
    <source>
        <dbReference type="ARBA" id="ARBA00047639"/>
    </source>
</evidence>
<dbReference type="SUPFAM" id="SSF52954">
    <property type="entry name" value="Class II aaRS ABD-related"/>
    <property type="match status" value="1"/>
</dbReference>
<dbReference type="InterPro" id="IPR033656">
    <property type="entry name" value="HisRS_anticodon"/>
</dbReference>
<dbReference type="EC" id="6.1.1.21" evidence="9"/>
<comment type="catalytic activity">
    <reaction evidence="8 9">
        <text>tRNA(His) + L-histidine + ATP = L-histidyl-tRNA(His) + AMP + diphosphate + H(+)</text>
        <dbReference type="Rhea" id="RHEA:17313"/>
        <dbReference type="Rhea" id="RHEA-COMP:9665"/>
        <dbReference type="Rhea" id="RHEA-COMP:9689"/>
        <dbReference type="ChEBI" id="CHEBI:15378"/>
        <dbReference type="ChEBI" id="CHEBI:30616"/>
        <dbReference type="ChEBI" id="CHEBI:33019"/>
        <dbReference type="ChEBI" id="CHEBI:57595"/>
        <dbReference type="ChEBI" id="CHEBI:78442"/>
        <dbReference type="ChEBI" id="CHEBI:78527"/>
        <dbReference type="ChEBI" id="CHEBI:456215"/>
        <dbReference type="EC" id="6.1.1.21"/>
    </reaction>
</comment>
<comment type="subunit">
    <text evidence="9">Homodimer.</text>
</comment>
<dbReference type="GO" id="GO:0004821">
    <property type="term" value="F:histidine-tRNA ligase activity"/>
    <property type="evidence" value="ECO:0007669"/>
    <property type="project" value="UniProtKB-EC"/>
</dbReference>
<dbReference type="InterPro" id="IPR045864">
    <property type="entry name" value="aa-tRNA-synth_II/BPL/LPL"/>
</dbReference>
<keyword evidence="12" id="KW-1185">Reference proteome</keyword>
<dbReference type="PROSITE" id="PS50862">
    <property type="entry name" value="AA_TRNA_LIGASE_II"/>
    <property type="match status" value="1"/>
</dbReference>
<dbReference type="InterPro" id="IPR004154">
    <property type="entry name" value="Anticodon-bd"/>
</dbReference>
<evidence type="ECO:0000256" key="2">
    <source>
        <dbReference type="ARBA" id="ARBA00022490"/>
    </source>
</evidence>
<dbReference type="InterPro" id="IPR036621">
    <property type="entry name" value="Anticodon-bd_dom_sf"/>
</dbReference>
<dbReference type="NCBIfam" id="TIGR00442">
    <property type="entry name" value="hisS"/>
    <property type="match status" value="1"/>
</dbReference>
<keyword evidence="5 9" id="KW-0067">ATP-binding</keyword>
<accession>A0ABW4JAD6</accession>
<reference evidence="12" key="1">
    <citation type="journal article" date="2019" name="Int. J. Syst. Evol. Microbiol.">
        <title>The Global Catalogue of Microorganisms (GCM) 10K type strain sequencing project: providing services to taxonomists for standard genome sequencing and annotation.</title>
        <authorList>
            <consortium name="The Broad Institute Genomics Platform"/>
            <consortium name="The Broad Institute Genome Sequencing Center for Infectious Disease"/>
            <person name="Wu L."/>
            <person name="Ma J."/>
        </authorList>
    </citation>
    <scope>NUCLEOTIDE SEQUENCE [LARGE SCALE GENOMIC DNA]</scope>
    <source>
        <strain evidence="12">CCM 8896</strain>
    </source>
</reference>
<evidence type="ECO:0000256" key="7">
    <source>
        <dbReference type="ARBA" id="ARBA00023146"/>
    </source>
</evidence>
<dbReference type="InterPro" id="IPR015807">
    <property type="entry name" value="His-tRNA-ligase"/>
</dbReference>
<name>A0ABW4JAD6_9LACO</name>
<dbReference type="InterPro" id="IPR006195">
    <property type="entry name" value="aa-tRNA-synth_II"/>
</dbReference>
<dbReference type="CDD" id="cd00773">
    <property type="entry name" value="HisRS-like_core"/>
    <property type="match status" value="1"/>
</dbReference>
<evidence type="ECO:0000313" key="12">
    <source>
        <dbReference type="Proteomes" id="UP001597267"/>
    </source>
</evidence>
<dbReference type="Gene3D" id="3.40.50.800">
    <property type="entry name" value="Anticodon-binding domain"/>
    <property type="match status" value="1"/>
</dbReference>
<keyword evidence="7 9" id="KW-0030">Aminoacyl-tRNA synthetase</keyword>
<dbReference type="Pfam" id="PF03129">
    <property type="entry name" value="HGTP_anticodon"/>
    <property type="match status" value="1"/>
</dbReference>
<keyword evidence="3 9" id="KW-0436">Ligase</keyword>
<feature type="domain" description="Aminoacyl-transfer RNA synthetases class-II family profile" evidence="10">
    <location>
        <begin position="23"/>
        <end position="344"/>
    </location>
</feature>
<evidence type="ECO:0000256" key="9">
    <source>
        <dbReference type="HAMAP-Rule" id="MF_00127"/>
    </source>
</evidence>
<proteinExistence type="inferred from homology"/>
<comment type="caution">
    <text evidence="11">The sequence shown here is derived from an EMBL/GenBank/DDBJ whole genome shotgun (WGS) entry which is preliminary data.</text>
</comment>
<evidence type="ECO:0000259" key="10">
    <source>
        <dbReference type="PROSITE" id="PS50862"/>
    </source>
</evidence>
<evidence type="ECO:0000256" key="4">
    <source>
        <dbReference type="ARBA" id="ARBA00022741"/>
    </source>
</evidence>
<organism evidence="11 12">
    <name type="scientific">Agrilactobacillus yilanensis</name>
    <dbReference type="NCBI Taxonomy" id="2485997"/>
    <lineage>
        <taxon>Bacteria</taxon>
        <taxon>Bacillati</taxon>
        <taxon>Bacillota</taxon>
        <taxon>Bacilli</taxon>
        <taxon>Lactobacillales</taxon>
        <taxon>Lactobacillaceae</taxon>
        <taxon>Agrilactobacillus</taxon>
    </lineage>
</organism>
<dbReference type="PIRSF" id="PIRSF001549">
    <property type="entry name" value="His-tRNA_synth"/>
    <property type="match status" value="1"/>
</dbReference>
<protein>
    <recommendedName>
        <fullName evidence="9">Histidine--tRNA ligase</fullName>
        <ecNumber evidence="9">6.1.1.21</ecNumber>
    </recommendedName>
    <alternativeName>
        <fullName evidence="9">Histidyl-tRNA synthetase</fullName>
        <shortName evidence="9">HisRS</shortName>
    </alternativeName>
</protein>
<evidence type="ECO:0000256" key="5">
    <source>
        <dbReference type="ARBA" id="ARBA00022840"/>
    </source>
</evidence>
<evidence type="ECO:0000256" key="6">
    <source>
        <dbReference type="ARBA" id="ARBA00022917"/>
    </source>
</evidence>
<dbReference type="HAMAP" id="MF_00127">
    <property type="entry name" value="His_tRNA_synth"/>
    <property type="match status" value="1"/>
</dbReference>
<dbReference type="InterPro" id="IPR041715">
    <property type="entry name" value="HisRS-like_core"/>
</dbReference>
<comment type="similarity">
    <text evidence="1 9">Belongs to the class-II aminoacyl-tRNA synthetase family.</text>
</comment>
<keyword evidence="6 9" id="KW-0648">Protein biosynthesis</keyword>
<dbReference type="PANTHER" id="PTHR43707:SF1">
    <property type="entry name" value="HISTIDINE--TRNA LIGASE, MITOCHONDRIAL-RELATED"/>
    <property type="match status" value="1"/>
</dbReference>
<dbReference type="PANTHER" id="PTHR43707">
    <property type="entry name" value="HISTIDYL-TRNA SYNTHETASE"/>
    <property type="match status" value="1"/>
</dbReference>
<dbReference type="SUPFAM" id="SSF55681">
    <property type="entry name" value="Class II aaRS and biotin synthetases"/>
    <property type="match status" value="1"/>
</dbReference>
<dbReference type="Gene3D" id="3.30.930.10">
    <property type="entry name" value="Bira Bifunctional Protein, Domain 2"/>
    <property type="match status" value="1"/>
</dbReference>
<comment type="subcellular location">
    <subcellularLocation>
        <location evidence="9">Cytoplasm</location>
    </subcellularLocation>
</comment>